<sequence>MLTRLVPARWWRTWYAVLAALVLALGVTGAAPAGAEEPVNLPGPVHDPADVLSAAEEETAAEEISRLREETGLQLFAVFVDRFTDGGQEVDGPTWAELTSAASGMGTGDLVLAVAVDQRQYAVGDVGSTLPPQTVETVQLQDIEPRLAQDDWAGAVGAAVDGFAREYAGGGSDGGGGVVVPDDEPVHQPTSGGLGSGLGTLFFAAPVLLVAGAGVISRMGKKKRRPSQGVPVPASAQEVSLSDLQRQAAEALVSTDNAVRSAEEELAFAEAQFGAQRTQQFRGVLEQARASAKEAFSLRQQLDDDQKEPEDVERSMLARILELTGTARRALDEHTQEFATLRSLQDRAPQFLDELAGRLAETRDRLPVADQEIRGLAARHPAQALSTVHEHRQQAGRLLESADGFIGSGRQALERDDRASAVAAARAAEESIGQASVLLDQIARADEELAGSAEELSRRIASVTADLQDVSRLAPREPVVAQAADRARRAVEKGQEARSSGDPLRALAELDAAENDLDTLLAPLRDAEAHTSRMRENFTQRVARVGARLRSIDETISTRRGAVSSGARTRISEALRIFDEAQRVAQDDPATAMGLLTRAEQLGEQALTEARNDLDSWGGSGGFGGPGTRRGGIDPLSVILGGILLGGGGGGHRHSGGWGGGGFSGGGGFGGGSFGGGGFGGGGGTFSGGRF</sequence>
<feature type="coiled-coil region" evidence="1">
    <location>
        <begin position="252"/>
        <end position="279"/>
    </location>
</feature>
<evidence type="ECO:0000313" key="3">
    <source>
        <dbReference type="EMBL" id="MFB9731024.1"/>
    </source>
</evidence>
<dbReference type="InterPro" id="IPR007621">
    <property type="entry name" value="TPM_dom"/>
</dbReference>
<gene>
    <name evidence="3" type="ORF">ACFFN0_03085</name>
</gene>
<proteinExistence type="predicted"/>
<evidence type="ECO:0000313" key="4">
    <source>
        <dbReference type="Proteomes" id="UP001589613"/>
    </source>
</evidence>
<dbReference type="EMBL" id="JBHMAX010000006">
    <property type="protein sequence ID" value="MFB9731024.1"/>
    <property type="molecule type" value="Genomic_DNA"/>
</dbReference>
<evidence type="ECO:0000256" key="1">
    <source>
        <dbReference type="SAM" id="Coils"/>
    </source>
</evidence>
<dbReference type="Gene3D" id="3.10.310.50">
    <property type="match status" value="1"/>
</dbReference>
<name>A0ABV5UZS0_9MICO</name>
<dbReference type="RefSeq" id="WP_181409460.1">
    <property type="nucleotide sequence ID" value="NZ_JBHMAX010000006.1"/>
</dbReference>
<reference evidence="3 4" key="1">
    <citation type="submission" date="2024-09" db="EMBL/GenBank/DDBJ databases">
        <authorList>
            <person name="Sun Q."/>
            <person name="Mori K."/>
        </authorList>
    </citation>
    <scope>NUCLEOTIDE SEQUENCE [LARGE SCALE GENOMIC DNA]</scope>
    <source>
        <strain evidence="3 4">JCM 12763</strain>
    </source>
</reference>
<keyword evidence="1" id="KW-0175">Coiled coil</keyword>
<feature type="domain" description="TPM" evidence="2">
    <location>
        <begin position="45"/>
        <end position="164"/>
    </location>
</feature>
<dbReference type="Proteomes" id="UP001589613">
    <property type="component" value="Unassembled WGS sequence"/>
</dbReference>
<protein>
    <submittedName>
        <fullName evidence="3">TPM domain-containing protein</fullName>
    </submittedName>
</protein>
<organism evidence="3 4">
    <name type="scientific">Ornithinimicrobium kibberense</name>
    <dbReference type="NCBI Taxonomy" id="282060"/>
    <lineage>
        <taxon>Bacteria</taxon>
        <taxon>Bacillati</taxon>
        <taxon>Actinomycetota</taxon>
        <taxon>Actinomycetes</taxon>
        <taxon>Micrococcales</taxon>
        <taxon>Ornithinimicrobiaceae</taxon>
        <taxon>Ornithinimicrobium</taxon>
    </lineage>
</organism>
<comment type="caution">
    <text evidence="3">The sequence shown here is derived from an EMBL/GenBank/DDBJ whole genome shotgun (WGS) entry which is preliminary data.</text>
</comment>
<dbReference type="Pfam" id="PF04536">
    <property type="entry name" value="TPM_phosphatase"/>
    <property type="match status" value="1"/>
</dbReference>
<evidence type="ECO:0000259" key="2">
    <source>
        <dbReference type="Pfam" id="PF04536"/>
    </source>
</evidence>
<keyword evidence="4" id="KW-1185">Reference proteome</keyword>
<accession>A0ABV5UZS0</accession>